<comment type="caution">
    <text evidence="20">The sequence shown here is derived from an EMBL/GenBank/DDBJ whole genome shotgun (WGS) entry which is preliminary data.</text>
</comment>
<proteinExistence type="predicted"/>
<evidence type="ECO:0000256" key="7">
    <source>
        <dbReference type="ARBA" id="ARBA00022630"/>
    </source>
</evidence>
<keyword evidence="13" id="KW-0067">ATP-binding</keyword>
<dbReference type="Gene3D" id="2.10.70.100">
    <property type="match status" value="1"/>
</dbReference>
<organism evidence="20 21">
    <name type="scientific">Plantimonas leprariae</name>
    <dbReference type="NCBI Taxonomy" id="2615207"/>
    <lineage>
        <taxon>Bacteria</taxon>
        <taxon>Pseudomonadati</taxon>
        <taxon>Pseudomonadota</taxon>
        <taxon>Alphaproteobacteria</taxon>
        <taxon>Hyphomicrobiales</taxon>
        <taxon>Aurantimonadaceae</taxon>
        <taxon>Plantimonas</taxon>
    </lineage>
</organism>
<feature type="compositionally biased region" description="Basic and acidic residues" evidence="17">
    <location>
        <begin position="10"/>
        <end position="26"/>
    </location>
</feature>
<keyword evidence="21" id="KW-1185">Reference proteome</keyword>
<dbReference type="NCBIfam" id="TIGR00229">
    <property type="entry name" value="sensory_box"/>
    <property type="match status" value="2"/>
</dbReference>
<evidence type="ECO:0000313" key="20">
    <source>
        <dbReference type="EMBL" id="KAB0679604.1"/>
    </source>
</evidence>
<keyword evidence="12" id="KW-0418">Kinase</keyword>
<dbReference type="InterPro" id="IPR001610">
    <property type="entry name" value="PAC"/>
</dbReference>
<feature type="domain" description="PAS" evidence="18">
    <location>
        <begin position="196"/>
        <end position="254"/>
    </location>
</feature>
<dbReference type="PANTHER" id="PTHR41523">
    <property type="entry name" value="TWO-COMPONENT SYSTEM SENSOR PROTEIN"/>
    <property type="match status" value="1"/>
</dbReference>
<feature type="domain" description="PAC" evidence="19">
    <location>
        <begin position="397"/>
        <end position="450"/>
    </location>
</feature>
<dbReference type="Gene3D" id="3.30.450.40">
    <property type="match status" value="1"/>
</dbReference>
<keyword evidence="6" id="KW-0716">Sensory transduction</keyword>
<dbReference type="PROSITE" id="PS50112">
    <property type="entry name" value="PAS"/>
    <property type="match status" value="1"/>
</dbReference>
<dbReference type="Pfam" id="PF13185">
    <property type="entry name" value="GAF_2"/>
    <property type="match status" value="1"/>
</dbReference>
<evidence type="ECO:0000256" key="11">
    <source>
        <dbReference type="ARBA" id="ARBA00022741"/>
    </source>
</evidence>
<evidence type="ECO:0000256" key="8">
    <source>
        <dbReference type="ARBA" id="ARBA00022643"/>
    </source>
</evidence>
<dbReference type="InterPro" id="IPR011102">
    <property type="entry name" value="Sig_transdc_His_kinase_HWE"/>
</dbReference>
<keyword evidence="11" id="KW-0547">Nucleotide-binding</keyword>
<dbReference type="SMART" id="SM00065">
    <property type="entry name" value="GAF"/>
    <property type="match status" value="1"/>
</dbReference>
<evidence type="ECO:0000256" key="12">
    <source>
        <dbReference type="ARBA" id="ARBA00022777"/>
    </source>
</evidence>
<evidence type="ECO:0000256" key="4">
    <source>
        <dbReference type="ARBA" id="ARBA00022543"/>
    </source>
</evidence>
<keyword evidence="16" id="KW-0675">Receptor</keyword>
<evidence type="ECO:0000256" key="5">
    <source>
        <dbReference type="ARBA" id="ARBA00022553"/>
    </source>
</evidence>
<dbReference type="EMBL" id="VZDO01000009">
    <property type="protein sequence ID" value="KAB0679604.1"/>
    <property type="molecule type" value="Genomic_DNA"/>
</dbReference>
<dbReference type="CDD" id="cd00130">
    <property type="entry name" value="PAS"/>
    <property type="match status" value="2"/>
</dbReference>
<reference evidence="20 21" key="1">
    <citation type="submission" date="2019-09" db="EMBL/GenBank/DDBJ databases">
        <title>YIM 132180 draft genome.</title>
        <authorList>
            <person name="Zhang K."/>
        </authorList>
    </citation>
    <scope>NUCLEOTIDE SEQUENCE [LARGE SCALE GENOMIC DNA]</scope>
    <source>
        <strain evidence="20 21">YIM 132180</strain>
    </source>
</reference>
<evidence type="ECO:0000256" key="1">
    <source>
        <dbReference type="ARBA" id="ARBA00000085"/>
    </source>
</evidence>
<sequence length="663" mass="72175">MLRLRSGLGDTERRVEGLGEDERSDAAGETAGAEAARLAALAEYATLDTPPEQAFDDLAALASQICEAPVALVTLIDGGRQFFKAHVGTELEGTPIDAAICRHAFGRRDVLVIPDLAADPRTRGNPLVTGPENARFYAGAPLVTPGGHMLGTLCVIDRAARPNGLADRQLLALERLGRQVMAQLELRRALARQRAEALRNRQVLDSATEFAIVVTDRDGIVTDWSRGAEEILGWSAADMRGRSAEIFFTPEDREDGRLRKEMIYALRDGRGIDERWHVRKGDSRFWASGDMMPLRDEDDGHVGFIKIFRDRTLEHQAGVRLEETEALLRKAQEAGGVGVFSLVVADGTIEATPEFCRLFGLAGAERMPAAAIERLIVPEDRHLASNSASRLRGDAVLDVEYRIRRADSGEERWIARRGEFEADASGRPFRFVGVVRDVTEQVRGRRLLDEERALADERRNVLAAELAHRLKNTLAVVSSIATQTLRSANDLVSARSTLGERIRALSNAHDVLLSGRRDAAPIGAIVEAATTLHDGGAKRIRLRGPEIALGPKAALTLSLIVHELATNAGKYGALSSLEGQVEAEWSVLFPPAAAQPMLRFEWRESGGPPVAPPARRSFGTRLIEMGLSAAPGASAELRYEVDGLRCRIDAPLADVETEEEAPA</sequence>
<protein>
    <recommendedName>
        <fullName evidence="3">Blue-light-activated histidine kinase</fullName>
        <ecNumber evidence="2">2.7.13.3</ecNumber>
    </recommendedName>
</protein>
<gene>
    <name evidence="20" type="ORF">F6X38_12330</name>
</gene>
<evidence type="ECO:0000256" key="17">
    <source>
        <dbReference type="SAM" id="MobiDB-lite"/>
    </source>
</evidence>
<accession>A0A7V7TWE5</accession>
<dbReference type="InterPro" id="IPR000700">
    <property type="entry name" value="PAS-assoc_C"/>
</dbReference>
<evidence type="ECO:0000256" key="15">
    <source>
        <dbReference type="ARBA" id="ARBA00023026"/>
    </source>
</evidence>
<dbReference type="GO" id="GO:0004673">
    <property type="term" value="F:protein histidine kinase activity"/>
    <property type="evidence" value="ECO:0007669"/>
    <property type="project" value="UniProtKB-EC"/>
</dbReference>
<evidence type="ECO:0000256" key="10">
    <source>
        <dbReference type="ARBA" id="ARBA00022737"/>
    </source>
</evidence>
<feature type="region of interest" description="Disordered" evidence="17">
    <location>
        <begin position="1"/>
        <end position="30"/>
    </location>
</feature>
<dbReference type="GO" id="GO:0006355">
    <property type="term" value="P:regulation of DNA-templated transcription"/>
    <property type="evidence" value="ECO:0007669"/>
    <property type="project" value="InterPro"/>
</dbReference>
<evidence type="ECO:0000256" key="13">
    <source>
        <dbReference type="ARBA" id="ARBA00022840"/>
    </source>
</evidence>
<feature type="domain" description="PAC" evidence="19">
    <location>
        <begin position="270"/>
        <end position="323"/>
    </location>
</feature>
<keyword evidence="8" id="KW-0288">FMN</keyword>
<evidence type="ECO:0000256" key="14">
    <source>
        <dbReference type="ARBA" id="ARBA00022991"/>
    </source>
</evidence>
<evidence type="ECO:0000256" key="3">
    <source>
        <dbReference type="ARBA" id="ARBA00021740"/>
    </source>
</evidence>
<evidence type="ECO:0000313" key="21">
    <source>
        <dbReference type="Proteomes" id="UP000432089"/>
    </source>
</evidence>
<comment type="catalytic activity">
    <reaction evidence="1">
        <text>ATP + protein L-histidine = ADP + protein N-phospho-L-histidine.</text>
        <dbReference type="EC" id="2.7.13.3"/>
    </reaction>
</comment>
<keyword evidence="4" id="KW-0600">Photoreceptor protein</keyword>
<dbReference type="PANTHER" id="PTHR41523:SF7">
    <property type="entry name" value="HISTIDINE KINASE"/>
    <property type="match status" value="1"/>
</dbReference>
<dbReference type="SMART" id="SM00091">
    <property type="entry name" value="PAS"/>
    <property type="match status" value="2"/>
</dbReference>
<dbReference type="SMART" id="SM00911">
    <property type="entry name" value="HWE_HK"/>
    <property type="match status" value="1"/>
</dbReference>
<dbReference type="Gene3D" id="3.30.450.20">
    <property type="entry name" value="PAS domain"/>
    <property type="match status" value="2"/>
</dbReference>
<dbReference type="EC" id="2.7.13.3" evidence="2"/>
<dbReference type="PROSITE" id="PS50113">
    <property type="entry name" value="PAC"/>
    <property type="match status" value="2"/>
</dbReference>
<dbReference type="InterPro" id="IPR013767">
    <property type="entry name" value="PAS_fold"/>
</dbReference>
<keyword evidence="14" id="KW-0157">Chromophore</keyword>
<dbReference type="InterPro" id="IPR035965">
    <property type="entry name" value="PAS-like_dom_sf"/>
</dbReference>
<dbReference type="GO" id="GO:0009881">
    <property type="term" value="F:photoreceptor activity"/>
    <property type="evidence" value="ECO:0007669"/>
    <property type="project" value="UniProtKB-KW"/>
</dbReference>
<name>A0A7V7TWE5_9HYPH</name>
<dbReference type="InterPro" id="IPR029016">
    <property type="entry name" value="GAF-like_dom_sf"/>
</dbReference>
<evidence type="ECO:0000259" key="18">
    <source>
        <dbReference type="PROSITE" id="PS50112"/>
    </source>
</evidence>
<dbReference type="Pfam" id="PF08447">
    <property type="entry name" value="PAS_3"/>
    <property type="match status" value="1"/>
</dbReference>
<keyword evidence="5" id="KW-0597">Phosphoprotein</keyword>
<dbReference type="AlphaFoldDB" id="A0A7V7TWE5"/>
<evidence type="ECO:0000256" key="6">
    <source>
        <dbReference type="ARBA" id="ARBA00022606"/>
    </source>
</evidence>
<dbReference type="SMART" id="SM00086">
    <property type="entry name" value="PAC"/>
    <property type="match status" value="2"/>
</dbReference>
<dbReference type="InterPro" id="IPR003018">
    <property type="entry name" value="GAF"/>
</dbReference>
<dbReference type="InterPro" id="IPR000014">
    <property type="entry name" value="PAS"/>
</dbReference>
<dbReference type="InterPro" id="IPR013655">
    <property type="entry name" value="PAS_fold_3"/>
</dbReference>
<dbReference type="Proteomes" id="UP000432089">
    <property type="component" value="Unassembled WGS sequence"/>
</dbReference>
<evidence type="ECO:0000256" key="16">
    <source>
        <dbReference type="ARBA" id="ARBA00023170"/>
    </source>
</evidence>
<dbReference type="Pfam" id="PF00989">
    <property type="entry name" value="PAS"/>
    <property type="match status" value="1"/>
</dbReference>
<dbReference type="SUPFAM" id="SSF55781">
    <property type="entry name" value="GAF domain-like"/>
    <property type="match status" value="1"/>
</dbReference>
<evidence type="ECO:0000256" key="9">
    <source>
        <dbReference type="ARBA" id="ARBA00022679"/>
    </source>
</evidence>
<evidence type="ECO:0000256" key="2">
    <source>
        <dbReference type="ARBA" id="ARBA00012438"/>
    </source>
</evidence>
<keyword evidence="9" id="KW-0808">Transferase</keyword>
<keyword evidence="7" id="KW-0285">Flavoprotein</keyword>
<keyword evidence="15" id="KW-0843">Virulence</keyword>
<dbReference type="Pfam" id="PF07536">
    <property type="entry name" value="HWE_HK"/>
    <property type="match status" value="1"/>
</dbReference>
<dbReference type="GO" id="GO:0005524">
    <property type="term" value="F:ATP binding"/>
    <property type="evidence" value="ECO:0007669"/>
    <property type="project" value="UniProtKB-KW"/>
</dbReference>
<keyword evidence="10" id="KW-0677">Repeat</keyword>
<evidence type="ECO:0000259" key="19">
    <source>
        <dbReference type="PROSITE" id="PS50113"/>
    </source>
</evidence>
<dbReference type="SUPFAM" id="SSF55785">
    <property type="entry name" value="PYP-like sensor domain (PAS domain)"/>
    <property type="match status" value="2"/>
</dbReference>